<accession>A0A834WDH8</accession>
<reference evidence="6" key="1">
    <citation type="submission" date="2020-09" db="EMBL/GenBank/DDBJ databases">
        <title>Genome-Enabled Discovery of Anthraquinone Biosynthesis in Senna tora.</title>
        <authorList>
            <person name="Kang S.-H."/>
            <person name="Pandey R.P."/>
            <person name="Lee C.-M."/>
            <person name="Sim J.-S."/>
            <person name="Jeong J.-T."/>
            <person name="Choi B.-S."/>
            <person name="Jung M."/>
            <person name="Ginzburg D."/>
            <person name="Zhao K."/>
            <person name="Won S.Y."/>
            <person name="Oh T.-J."/>
            <person name="Yu Y."/>
            <person name="Kim N.-H."/>
            <person name="Lee O.R."/>
            <person name="Lee T.-H."/>
            <person name="Bashyal P."/>
            <person name="Kim T.-S."/>
            <person name="Lee W.-H."/>
            <person name="Kawkins C."/>
            <person name="Kim C.-K."/>
            <person name="Kim J.S."/>
            <person name="Ahn B.O."/>
            <person name="Rhee S.Y."/>
            <person name="Sohng J.K."/>
        </authorList>
    </citation>
    <scope>NUCLEOTIDE SEQUENCE</scope>
    <source>
        <tissue evidence="6">Leaf</tissue>
    </source>
</reference>
<organism evidence="6 7">
    <name type="scientific">Senna tora</name>
    <dbReference type="NCBI Taxonomy" id="362788"/>
    <lineage>
        <taxon>Eukaryota</taxon>
        <taxon>Viridiplantae</taxon>
        <taxon>Streptophyta</taxon>
        <taxon>Embryophyta</taxon>
        <taxon>Tracheophyta</taxon>
        <taxon>Spermatophyta</taxon>
        <taxon>Magnoliopsida</taxon>
        <taxon>eudicotyledons</taxon>
        <taxon>Gunneridae</taxon>
        <taxon>Pentapetalae</taxon>
        <taxon>rosids</taxon>
        <taxon>fabids</taxon>
        <taxon>Fabales</taxon>
        <taxon>Fabaceae</taxon>
        <taxon>Caesalpinioideae</taxon>
        <taxon>Cassia clade</taxon>
        <taxon>Senna</taxon>
    </lineage>
</organism>
<comment type="similarity">
    <text evidence="2">Belongs to the PanB family.</text>
</comment>
<keyword evidence="4 6" id="KW-0808">Transferase</keyword>
<dbReference type="Gene3D" id="3.20.20.60">
    <property type="entry name" value="Phosphoenolpyruvate-binding domains"/>
    <property type="match status" value="1"/>
</dbReference>
<dbReference type="PANTHER" id="PTHR20881:SF0">
    <property type="entry name" value="3-METHYL-2-OXOBUTANOATE HYDROXYMETHYLTRANSFERASE"/>
    <property type="match status" value="1"/>
</dbReference>
<dbReference type="GO" id="GO:0000287">
    <property type="term" value="F:magnesium ion binding"/>
    <property type="evidence" value="ECO:0007669"/>
    <property type="project" value="TreeGrafter"/>
</dbReference>
<keyword evidence="7" id="KW-1185">Reference proteome</keyword>
<keyword evidence="6" id="KW-0489">Methyltransferase</keyword>
<dbReference type="EMBL" id="JAAIUW010000009">
    <property type="protein sequence ID" value="KAF7815241.1"/>
    <property type="molecule type" value="Genomic_DNA"/>
</dbReference>
<dbReference type="GO" id="GO:0032259">
    <property type="term" value="P:methylation"/>
    <property type="evidence" value="ECO:0007669"/>
    <property type="project" value="UniProtKB-KW"/>
</dbReference>
<dbReference type="AlphaFoldDB" id="A0A834WDH8"/>
<comment type="pathway">
    <text evidence="1">Cofactor biosynthesis; (R)-pantothenate biosynthesis; (R)-pantoate from 3-methyl-2-oxobutanoate: step 1/2.</text>
</comment>
<comment type="catalytic activity">
    <reaction evidence="5">
        <text>(6R)-5,10-methylene-5,6,7,8-tetrahydrofolate + 3-methyl-2-oxobutanoate + H2O = 2-dehydropantoate + (6S)-5,6,7,8-tetrahydrofolate</text>
        <dbReference type="Rhea" id="RHEA:11824"/>
        <dbReference type="ChEBI" id="CHEBI:11561"/>
        <dbReference type="ChEBI" id="CHEBI:11851"/>
        <dbReference type="ChEBI" id="CHEBI:15377"/>
        <dbReference type="ChEBI" id="CHEBI:15636"/>
        <dbReference type="ChEBI" id="CHEBI:57453"/>
        <dbReference type="EC" id="2.1.2.11"/>
    </reaction>
</comment>
<dbReference type="GO" id="GO:0015940">
    <property type="term" value="P:pantothenate biosynthetic process"/>
    <property type="evidence" value="ECO:0007669"/>
    <property type="project" value="UniProtKB-UniPathway"/>
</dbReference>
<evidence type="ECO:0000256" key="5">
    <source>
        <dbReference type="ARBA" id="ARBA00049172"/>
    </source>
</evidence>
<proteinExistence type="inferred from homology"/>
<dbReference type="InterPro" id="IPR040442">
    <property type="entry name" value="Pyrv_kinase-like_dom_sf"/>
</dbReference>
<evidence type="ECO:0000256" key="2">
    <source>
        <dbReference type="ARBA" id="ARBA00008676"/>
    </source>
</evidence>
<protein>
    <recommendedName>
        <fullName evidence="3">3-methyl-2-oxobutanoate hydroxymethyltransferase</fullName>
        <ecNumber evidence="3">2.1.2.11</ecNumber>
    </recommendedName>
</protein>
<comment type="caution">
    <text evidence="6">The sequence shown here is derived from an EMBL/GenBank/DDBJ whole genome shotgun (WGS) entry which is preliminary data.</text>
</comment>
<name>A0A834WDH8_9FABA</name>
<dbReference type="InterPro" id="IPR003700">
    <property type="entry name" value="Pantoate_hydroxy_MeTrfase"/>
</dbReference>
<dbReference type="GO" id="GO:0003864">
    <property type="term" value="F:3-methyl-2-oxobutanoate hydroxymethyltransferase activity"/>
    <property type="evidence" value="ECO:0007669"/>
    <property type="project" value="UniProtKB-EC"/>
</dbReference>
<dbReference type="UniPathway" id="UPA00028">
    <property type="reaction ID" value="UER00003"/>
</dbReference>
<gene>
    <name evidence="6" type="ORF">G2W53_029210</name>
</gene>
<evidence type="ECO:0000313" key="6">
    <source>
        <dbReference type="EMBL" id="KAF7815241.1"/>
    </source>
</evidence>
<evidence type="ECO:0000313" key="7">
    <source>
        <dbReference type="Proteomes" id="UP000634136"/>
    </source>
</evidence>
<dbReference type="PANTHER" id="PTHR20881">
    <property type="entry name" value="3-METHYL-2-OXOBUTANOATE HYDROXYMETHYLTRANSFERASE"/>
    <property type="match status" value="1"/>
</dbReference>
<dbReference type="InterPro" id="IPR015813">
    <property type="entry name" value="Pyrv/PenolPyrv_kinase-like_dom"/>
</dbReference>
<dbReference type="EC" id="2.1.2.11" evidence="3"/>
<evidence type="ECO:0000256" key="4">
    <source>
        <dbReference type="ARBA" id="ARBA00022679"/>
    </source>
</evidence>
<dbReference type="GO" id="GO:0005739">
    <property type="term" value="C:mitochondrion"/>
    <property type="evidence" value="ECO:0007669"/>
    <property type="project" value="TreeGrafter"/>
</dbReference>
<dbReference type="GO" id="GO:0008168">
    <property type="term" value="F:methyltransferase activity"/>
    <property type="evidence" value="ECO:0007669"/>
    <property type="project" value="UniProtKB-KW"/>
</dbReference>
<dbReference type="Proteomes" id="UP000634136">
    <property type="component" value="Unassembled WGS sequence"/>
</dbReference>
<dbReference type="SUPFAM" id="SSF51621">
    <property type="entry name" value="Phosphoenolpyruvate/pyruvate domain"/>
    <property type="match status" value="1"/>
</dbReference>
<sequence>MVTAYDYPSVMHLDMAEIDICLVGDSASMVVHGHDTTLPITLDEMLVHWHAVARGAKRPLLVGDLPFGTYESSFDQAVDTTVRILKEGRMDAIKLEGRTPSRISAAKAIVEAGIAAIGHVGLTPKAISVLGGFRPQRKNVASAIKTNEAIANSLYNNIEQVHAHIADDHLHTSTVAAGLEVPDNVESCCGSNYNDDDDQERQCFTVASNGDTATMATGRMCQKCGVREAIVLLCNSPKF</sequence>
<dbReference type="OrthoDB" id="425211at2759"/>
<evidence type="ECO:0000256" key="3">
    <source>
        <dbReference type="ARBA" id="ARBA00012618"/>
    </source>
</evidence>
<dbReference type="Pfam" id="PF02548">
    <property type="entry name" value="Pantoate_transf"/>
    <property type="match status" value="1"/>
</dbReference>
<evidence type="ECO:0000256" key="1">
    <source>
        <dbReference type="ARBA" id="ARBA00005033"/>
    </source>
</evidence>